<feature type="domain" description="GH18" evidence="10">
    <location>
        <begin position="113"/>
        <end position="422"/>
    </location>
</feature>
<proteinExistence type="inferred from homology"/>
<dbReference type="Gene3D" id="3.20.20.370">
    <property type="entry name" value="Glycoside hydrolase/deacetylase"/>
    <property type="match status" value="1"/>
</dbReference>
<evidence type="ECO:0000256" key="4">
    <source>
        <dbReference type="ARBA" id="ARBA00020071"/>
    </source>
</evidence>
<dbReference type="InterPro" id="IPR001223">
    <property type="entry name" value="Glyco_hydro18_cat"/>
</dbReference>
<feature type="transmembrane region" description="Helical" evidence="8">
    <location>
        <begin position="21"/>
        <end position="43"/>
    </location>
</feature>
<organism evidence="11 12">
    <name type="scientific">Rhodomicrobium udaipurense</name>
    <dbReference type="NCBI Taxonomy" id="1202716"/>
    <lineage>
        <taxon>Bacteria</taxon>
        <taxon>Pseudomonadati</taxon>
        <taxon>Pseudomonadota</taxon>
        <taxon>Alphaproteobacteria</taxon>
        <taxon>Hyphomicrobiales</taxon>
        <taxon>Hyphomicrobiaceae</taxon>
        <taxon>Rhodomicrobium</taxon>
    </lineage>
</organism>
<dbReference type="InterPro" id="IPR002509">
    <property type="entry name" value="NODB_dom"/>
</dbReference>
<keyword evidence="5" id="KW-0328">Glycosyltransferase</keyword>
<dbReference type="Pfam" id="PF13641">
    <property type="entry name" value="Glyco_tranf_2_3"/>
    <property type="match status" value="1"/>
</dbReference>
<dbReference type="SMART" id="SM00636">
    <property type="entry name" value="Glyco_18"/>
    <property type="match status" value="1"/>
</dbReference>
<keyword evidence="8" id="KW-0812">Transmembrane</keyword>
<dbReference type="GO" id="GO:0016757">
    <property type="term" value="F:glycosyltransferase activity"/>
    <property type="evidence" value="ECO:0007669"/>
    <property type="project" value="UniProtKB-KW"/>
</dbReference>
<dbReference type="PANTHER" id="PTHR43630">
    <property type="entry name" value="POLY-BETA-1,6-N-ACETYL-D-GLUCOSAMINE SYNTHASE"/>
    <property type="match status" value="1"/>
</dbReference>
<dbReference type="InterPro" id="IPR017853">
    <property type="entry name" value="GH"/>
</dbReference>
<evidence type="ECO:0000256" key="8">
    <source>
        <dbReference type="SAM" id="Phobius"/>
    </source>
</evidence>
<name>A0A8I1GJQ5_9HYPH</name>
<evidence type="ECO:0000313" key="11">
    <source>
        <dbReference type="EMBL" id="MBJ7545047.1"/>
    </source>
</evidence>
<dbReference type="InterPro" id="IPR011583">
    <property type="entry name" value="Chitinase_II/V-like_cat"/>
</dbReference>
<sequence length="1170" mass="129093">MAQYPVFFDPRNKRAGHVSRIAWALAIVSSIAGVIFLSSLFVFRSFPEATQTQQRFAVLNDVAKAPYLLPQARSLAYAAQADKKKTRHPQHPFSAAAAKAKATKVAGEGREKPLTIGYYVNWDDSSFASLRANMQSLDWVAPSWLFLQGPDMELKEQVDDKALDLIRREKPSMAIMAMIQNASGAQWDGPGLGRLLADPERRKARIDAMLAFLDEHKLQGLVFDLEQVPDNAHKDYLAFLGEVRAAFQPKGLIVSVAAPFDDPRWNYKAYAKLTDYLMLMGYDEHWAEGEPGPIASQSWFSTRLALRMRDLDPAHTIVAVGNYGYDWTVGSKAPAEDLTFQEIMLAARDARATVDLDPATLNPRFSYMEDGQTHRVWFMDAVTAYNHLRASDRYRPAGYAIWRLGSEDPSLWQVLPRSYGAPPPASLETIVPTADVNFIGKGELLQVAADPKAGARTFKTDEANATIVGENYTAMPASFVIRRMGDAPGKIALTFDDGPSPEWTPKILDILKEKNARATFFIIGENGAANPKLLQRVLAEGHDLGNHTFTHPNIGEVSDSVAAIEINATQRLIEALTGRSTRLFRPPYFGDAEPSTAQEIGPLEVAERLGYVTVGLKVDPDDWMKPTADEIVQRIVAQSTDTDPERRGQIVLLHDSGGDRTTTVAALPRIIDELRARGFEFATVSEMAGWSRDRAMPPVPADEAASVFNRYMFYTLNLFQNTLTTLFIAAIALGLGRLVVLCGLAAYGNRRRKRRADPPYADGLSVSVLIPAFNEAKVIAASIRQILASSHQKLEVIVIDDGSTDGTADVVRGEFADDPRVSLMHTPNGGKARAINLALAQATGDIVVVLDADTQFEPLTISRLVRWFADPKVGAVAGNAKVGNRINVLTRWQALEYITAQNLERRALATLDCITVVPGAVGAWRREAIMGLGGFPSNTLAEDQDLTISVQRAGYKVLFDADALAWTEAPDTLGGLAKQRFRWAFGTLQCLWKHRSANLNPRYGALGMIALPQVWLFQIALALISPLVDLLLLVQVVRTGIDYLQHGSQFNSENFTITLTYYAVFMAVDLSAALIAFLLEKREDRSLLWWLVLQRFGYRQVMYYVVAKSVVKALQGRVVGWGKLERKATVRAMEPREADARPMPRDVAPVPSPAIVQAPVDRLAEHTPAT</sequence>
<accession>A0A8I1GJQ5</accession>
<protein>
    <recommendedName>
        <fullName evidence="4">Chitooligosaccharide deacetylase</fullName>
    </recommendedName>
    <alternativeName>
        <fullName evidence="7">Nodulation protein B</fullName>
    </alternativeName>
</protein>
<dbReference type="Gene3D" id="3.90.550.10">
    <property type="entry name" value="Spore Coat Polysaccharide Biosynthesis Protein SpsA, Chain A"/>
    <property type="match status" value="1"/>
</dbReference>
<comment type="caution">
    <text evidence="11">The sequence shown here is derived from an EMBL/GenBank/DDBJ whole genome shotgun (WGS) entry which is preliminary data.</text>
</comment>
<dbReference type="EMBL" id="JAEMUK010000084">
    <property type="protein sequence ID" value="MBJ7545047.1"/>
    <property type="molecule type" value="Genomic_DNA"/>
</dbReference>
<evidence type="ECO:0000256" key="3">
    <source>
        <dbReference type="ARBA" id="ARBA00010973"/>
    </source>
</evidence>
<feature type="domain" description="NodB homology" evidence="9">
    <location>
        <begin position="489"/>
        <end position="682"/>
    </location>
</feature>
<dbReference type="AlphaFoldDB" id="A0A8I1GJQ5"/>
<feature type="transmembrane region" description="Helical" evidence="8">
    <location>
        <begin position="726"/>
        <end position="747"/>
    </location>
</feature>
<keyword evidence="8" id="KW-1133">Transmembrane helix</keyword>
<comment type="similarity">
    <text evidence="2">Belongs to the glycosyltransferase 2 family.</text>
</comment>
<gene>
    <name evidence="11" type="ORF">JDN41_15945</name>
</gene>
<dbReference type="Pfam" id="PF00704">
    <property type="entry name" value="Glyco_hydro_18"/>
    <property type="match status" value="1"/>
</dbReference>
<reference evidence="11 12" key="1">
    <citation type="submission" date="2020-12" db="EMBL/GenBank/DDBJ databases">
        <title>Revised draft genomes of Rhodomicrobium vannielii ATCC 17100 and Rhodomicrobium udaipurense JA643.</title>
        <authorList>
            <person name="Conners E.M."/>
            <person name="Davenport E.J."/>
            <person name="Bose A."/>
        </authorList>
    </citation>
    <scope>NUCLEOTIDE SEQUENCE [LARGE SCALE GENOMIC DNA]</scope>
    <source>
        <strain evidence="11 12">JA643</strain>
    </source>
</reference>
<dbReference type="Gene3D" id="3.10.50.10">
    <property type="match status" value="1"/>
</dbReference>
<dbReference type="GO" id="GO:0008061">
    <property type="term" value="F:chitin binding"/>
    <property type="evidence" value="ECO:0007669"/>
    <property type="project" value="InterPro"/>
</dbReference>
<evidence type="ECO:0000256" key="1">
    <source>
        <dbReference type="ARBA" id="ARBA00003236"/>
    </source>
</evidence>
<evidence type="ECO:0000256" key="5">
    <source>
        <dbReference type="ARBA" id="ARBA00022676"/>
    </source>
</evidence>
<comment type="similarity">
    <text evidence="3">Belongs to the polysaccharide deacetylase family.</text>
</comment>
<evidence type="ECO:0000256" key="2">
    <source>
        <dbReference type="ARBA" id="ARBA00006739"/>
    </source>
</evidence>
<dbReference type="InterPro" id="IPR011330">
    <property type="entry name" value="Glyco_hydro/deAcase_b/a-brl"/>
</dbReference>
<keyword evidence="12" id="KW-1185">Reference proteome</keyword>
<evidence type="ECO:0000256" key="7">
    <source>
        <dbReference type="ARBA" id="ARBA00032976"/>
    </source>
</evidence>
<dbReference type="Proteomes" id="UP000623250">
    <property type="component" value="Unassembled WGS sequence"/>
</dbReference>
<evidence type="ECO:0000259" key="10">
    <source>
        <dbReference type="PROSITE" id="PS51910"/>
    </source>
</evidence>
<dbReference type="GO" id="GO:0016810">
    <property type="term" value="F:hydrolase activity, acting on carbon-nitrogen (but not peptide) bonds"/>
    <property type="evidence" value="ECO:0007669"/>
    <property type="project" value="InterPro"/>
</dbReference>
<dbReference type="InterPro" id="IPR029044">
    <property type="entry name" value="Nucleotide-diphossugar_trans"/>
</dbReference>
<dbReference type="PANTHER" id="PTHR43630:SF1">
    <property type="entry name" value="POLY-BETA-1,6-N-ACETYL-D-GLUCOSAMINE SYNTHASE"/>
    <property type="match status" value="1"/>
</dbReference>
<dbReference type="PROSITE" id="PS51910">
    <property type="entry name" value="GH18_2"/>
    <property type="match status" value="1"/>
</dbReference>
<dbReference type="RefSeq" id="WP_037239626.1">
    <property type="nucleotide sequence ID" value="NZ_JAEMUK010000084.1"/>
</dbReference>
<dbReference type="SUPFAM" id="SSF88713">
    <property type="entry name" value="Glycoside hydrolase/deacetylase"/>
    <property type="match status" value="1"/>
</dbReference>
<comment type="function">
    <text evidence="1">Is involved in generating a small heat-stable compound (Nod), an acylated oligomer of N-acetylglucosamine, that stimulates mitosis in various plant protoplasts.</text>
</comment>
<dbReference type="SUPFAM" id="SSF51445">
    <property type="entry name" value="(Trans)glycosidases"/>
    <property type="match status" value="1"/>
</dbReference>
<evidence type="ECO:0000256" key="6">
    <source>
        <dbReference type="ARBA" id="ARBA00022679"/>
    </source>
</evidence>
<dbReference type="Gene3D" id="3.20.20.80">
    <property type="entry name" value="Glycosidases"/>
    <property type="match status" value="1"/>
</dbReference>
<dbReference type="Pfam" id="PF01522">
    <property type="entry name" value="Polysacc_deac_1"/>
    <property type="match status" value="1"/>
</dbReference>
<dbReference type="GO" id="GO:0005975">
    <property type="term" value="P:carbohydrate metabolic process"/>
    <property type="evidence" value="ECO:0007669"/>
    <property type="project" value="InterPro"/>
</dbReference>
<dbReference type="CDD" id="cd10962">
    <property type="entry name" value="CE4_GT2-like"/>
    <property type="match status" value="1"/>
</dbReference>
<dbReference type="InterPro" id="IPR029070">
    <property type="entry name" value="Chitinase_insertion_sf"/>
</dbReference>
<keyword evidence="6 11" id="KW-0808">Transferase</keyword>
<dbReference type="CDD" id="cd06423">
    <property type="entry name" value="CESA_like"/>
    <property type="match status" value="1"/>
</dbReference>
<feature type="transmembrane region" description="Helical" evidence="8">
    <location>
        <begin position="1059"/>
        <end position="1079"/>
    </location>
</feature>
<dbReference type="SUPFAM" id="SSF53448">
    <property type="entry name" value="Nucleotide-diphospho-sugar transferases"/>
    <property type="match status" value="1"/>
</dbReference>
<keyword evidence="8" id="KW-0472">Membrane</keyword>
<evidence type="ECO:0000313" key="12">
    <source>
        <dbReference type="Proteomes" id="UP000623250"/>
    </source>
</evidence>
<dbReference type="PROSITE" id="PS51677">
    <property type="entry name" value="NODB"/>
    <property type="match status" value="1"/>
</dbReference>
<evidence type="ECO:0000259" key="9">
    <source>
        <dbReference type="PROSITE" id="PS51677"/>
    </source>
</evidence>